<sequence length="44" mass="4951">MKNTMNEGSLCSSSVTPAIRNLKEAWIRNSLQTQFIEQSPTPKI</sequence>
<accession>A0A0A9HUB9</accession>
<organism evidence="1">
    <name type="scientific">Arundo donax</name>
    <name type="common">Giant reed</name>
    <name type="synonym">Donax arundinaceus</name>
    <dbReference type="NCBI Taxonomy" id="35708"/>
    <lineage>
        <taxon>Eukaryota</taxon>
        <taxon>Viridiplantae</taxon>
        <taxon>Streptophyta</taxon>
        <taxon>Embryophyta</taxon>
        <taxon>Tracheophyta</taxon>
        <taxon>Spermatophyta</taxon>
        <taxon>Magnoliopsida</taxon>
        <taxon>Liliopsida</taxon>
        <taxon>Poales</taxon>
        <taxon>Poaceae</taxon>
        <taxon>PACMAD clade</taxon>
        <taxon>Arundinoideae</taxon>
        <taxon>Arundineae</taxon>
        <taxon>Arundo</taxon>
    </lineage>
</organism>
<proteinExistence type="predicted"/>
<name>A0A0A9HUB9_ARUDO</name>
<dbReference type="EMBL" id="GBRH01161383">
    <property type="protein sequence ID" value="JAE36513.1"/>
    <property type="molecule type" value="Transcribed_RNA"/>
</dbReference>
<evidence type="ECO:0000313" key="1">
    <source>
        <dbReference type="EMBL" id="JAE36513.1"/>
    </source>
</evidence>
<protein>
    <submittedName>
        <fullName evidence="1">Uncharacterized protein</fullName>
    </submittedName>
</protein>
<reference evidence="1" key="1">
    <citation type="submission" date="2014-09" db="EMBL/GenBank/DDBJ databases">
        <authorList>
            <person name="Magalhaes I.L.F."/>
            <person name="Oliveira U."/>
            <person name="Santos F.R."/>
            <person name="Vidigal T.H.D.A."/>
            <person name="Brescovit A.D."/>
            <person name="Santos A.J."/>
        </authorList>
    </citation>
    <scope>NUCLEOTIDE SEQUENCE</scope>
    <source>
        <tissue evidence="1">Shoot tissue taken approximately 20 cm above the soil surface</tissue>
    </source>
</reference>
<reference evidence="1" key="2">
    <citation type="journal article" date="2015" name="Data Brief">
        <title>Shoot transcriptome of the giant reed, Arundo donax.</title>
        <authorList>
            <person name="Barrero R.A."/>
            <person name="Guerrero F.D."/>
            <person name="Moolhuijzen P."/>
            <person name="Goolsby J.A."/>
            <person name="Tidwell J."/>
            <person name="Bellgard S.E."/>
            <person name="Bellgard M.I."/>
        </authorList>
    </citation>
    <scope>NUCLEOTIDE SEQUENCE</scope>
    <source>
        <tissue evidence="1">Shoot tissue taken approximately 20 cm above the soil surface</tissue>
    </source>
</reference>
<dbReference type="AlphaFoldDB" id="A0A0A9HUB9"/>